<dbReference type="AlphaFoldDB" id="A0A1Y3AL81"/>
<evidence type="ECO:0000313" key="2">
    <source>
        <dbReference type="EMBL" id="OTF69211.1"/>
    </source>
</evidence>
<evidence type="ECO:0000313" key="3">
    <source>
        <dbReference type="Proteomes" id="UP000194236"/>
    </source>
</evidence>
<accession>A0A1Y3AL81</accession>
<name>A0A1Y3AL81_EURMA</name>
<evidence type="ECO:0000256" key="1">
    <source>
        <dbReference type="SAM" id="SignalP"/>
    </source>
</evidence>
<sequence length="72" mass="8189">MLKLLCWVIVLTIIFALFISNSDQQLFRPGQEPQNVINSLLTPILLRSECTAAVDNRMGLCMPKSACLRFEY</sequence>
<proteinExistence type="predicted"/>
<keyword evidence="3" id="KW-1185">Reference proteome</keyword>
<gene>
    <name evidence="2" type="ORF">BLA29_012149</name>
</gene>
<feature type="chain" id="PRO_5012260331" evidence="1">
    <location>
        <begin position="17"/>
        <end position="72"/>
    </location>
</feature>
<comment type="caution">
    <text evidence="2">The sequence shown here is derived from an EMBL/GenBank/DDBJ whole genome shotgun (WGS) entry which is preliminary data.</text>
</comment>
<keyword evidence="1" id="KW-0732">Signal</keyword>
<organism evidence="2 3">
    <name type="scientific">Euroglyphus maynei</name>
    <name type="common">Mayne's house dust mite</name>
    <dbReference type="NCBI Taxonomy" id="6958"/>
    <lineage>
        <taxon>Eukaryota</taxon>
        <taxon>Metazoa</taxon>
        <taxon>Ecdysozoa</taxon>
        <taxon>Arthropoda</taxon>
        <taxon>Chelicerata</taxon>
        <taxon>Arachnida</taxon>
        <taxon>Acari</taxon>
        <taxon>Acariformes</taxon>
        <taxon>Sarcoptiformes</taxon>
        <taxon>Astigmata</taxon>
        <taxon>Psoroptidia</taxon>
        <taxon>Analgoidea</taxon>
        <taxon>Pyroglyphidae</taxon>
        <taxon>Pyroglyphinae</taxon>
        <taxon>Euroglyphus</taxon>
    </lineage>
</organism>
<feature type="signal peptide" evidence="1">
    <location>
        <begin position="1"/>
        <end position="16"/>
    </location>
</feature>
<reference evidence="2 3" key="1">
    <citation type="submission" date="2017-03" db="EMBL/GenBank/DDBJ databases">
        <title>Genome Survey of Euroglyphus maynei.</title>
        <authorList>
            <person name="Arlian L.G."/>
            <person name="Morgan M.S."/>
            <person name="Rider S.D."/>
        </authorList>
    </citation>
    <scope>NUCLEOTIDE SEQUENCE [LARGE SCALE GENOMIC DNA]</scope>
    <source>
        <strain evidence="2">Arlian Lab</strain>
        <tissue evidence="2">Whole body</tissue>
    </source>
</reference>
<protein>
    <submittedName>
        <fullName evidence="2">Uncharacterized protein</fullName>
    </submittedName>
</protein>
<dbReference type="Proteomes" id="UP000194236">
    <property type="component" value="Unassembled WGS sequence"/>
</dbReference>
<dbReference type="EMBL" id="MUJZ01071663">
    <property type="protein sequence ID" value="OTF69211.1"/>
    <property type="molecule type" value="Genomic_DNA"/>
</dbReference>